<dbReference type="Proteomes" id="UP000027222">
    <property type="component" value="Unassembled WGS sequence"/>
</dbReference>
<dbReference type="Pfam" id="PF06985">
    <property type="entry name" value="HET"/>
    <property type="match status" value="1"/>
</dbReference>
<dbReference type="AlphaFoldDB" id="A0A067TDM3"/>
<feature type="non-terminal residue" evidence="2">
    <location>
        <position position="1"/>
    </location>
</feature>
<evidence type="ECO:0000313" key="2">
    <source>
        <dbReference type="EMBL" id="KDR77083.1"/>
    </source>
</evidence>
<dbReference type="PANTHER" id="PTHR33112:SF8">
    <property type="entry name" value="HETEROKARYON INCOMPATIBILITY DOMAIN-CONTAINING PROTEIN"/>
    <property type="match status" value="1"/>
</dbReference>
<protein>
    <recommendedName>
        <fullName evidence="1">Heterokaryon incompatibility domain-containing protein</fullName>
    </recommendedName>
</protein>
<organism evidence="2 3">
    <name type="scientific">Galerina marginata (strain CBS 339.88)</name>
    <dbReference type="NCBI Taxonomy" id="685588"/>
    <lineage>
        <taxon>Eukaryota</taxon>
        <taxon>Fungi</taxon>
        <taxon>Dikarya</taxon>
        <taxon>Basidiomycota</taxon>
        <taxon>Agaricomycotina</taxon>
        <taxon>Agaricomycetes</taxon>
        <taxon>Agaricomycetidae</taxon>
        <taxon>Agaricales</taxon>
        <taxon>Agaricineae</taxon>
        <taxon>Strophariaceae</taxon>
        <taxon>Galerina</taxon>
    </lineage>
</organism>
<dbReference type="PANTHER" id="PTHR33112">
    <property type="entry name" value="DOMAIN PROTEIN, PUTATIVE-RELATED"/>
    <property type="match status" value="1"/>
</dbReference>
<name>A0A067TDM3_GALM3</name>
<accession>A0A067TDM3</accession>
<dbReference type="HOGENOM" id="CLU_002639_8_3_1"/>
<dbReference type="OrthoDB" id="5125733at2759"/>
<dbReference type="InterPro" id="IPR010730">
    <property type="entry name" value="HET"/>
</dbReference>
<evidence type="ECO:0000313" key="3">
    <source>
        <dbReference type="Proteomes" id="UP000027222"/>
    </source>
</evidence>
<sequence length="332" mass="37619">EELRTTHASANKSAFPTYLVDVEPENPRLCRTKDLPDRPQYLTLSHRWGGSHIFQLTSKGLSSLLSEIHIPNLPKTFQDAILITRRLGCQYIWIDSLCIIQDSKEHWVTESAIMGDIYRGSSCTIAALGATDGDSGCFKTRNPLCFQHCKFQLSADQVAYLQPEKEWRLIDRTGYGPQVEPLHERAWVVQERMLSPRTLHYGTFGLYWECAKENANDRPAMTAAQPSTKYAIHQACTLPLTGELDSSYQAFWAWWSRIISMYNPCGLTYGTDKLVAIAGIVKLVESKTGLHSVAGLWKEYIFPELLWFVNGPPAERPVESYQAPTWSWASLN</sequence>
<feature type="non-terminal residue" evidence="2">
    <location>
        <position position="332"/>
    </location>
</feature>
<keyword evidence="3" id="KW-1185">Reference proteome</keyword>
<dbReference type="STRING" id="685588.A0A067TDM3"/>
<proteinExistence type="predicted"/>
<gene>
    <name evidence="2" type="ORF">GALMADRAFT_39577</name>
</gene>
<reference evidence="3" key="1">
    <citation type="journal article" date="2014" name="Proc. Natl. Acad. Sci. U.S.A.">
        <title>Extensive sampling of basidiomycete genomes demonstrates inadequacy of the white-rot/brown-rot paradigm for wood decay fungi.</title>
        <authorList>
            <person name="Riley R."/>
            <person name="Salamov A.A."/>
            <person name="Brown D.W."/>
            <person name="Nagy L.G."/>
            <person name="Floudas D."/>
            <person name="Held B.W."/>
            <person name="Levasseur A."/>
            <person name="Lombard V."/>
            <person name="Morin E."/>
            <person name="Otillar R."/>
            <person name="Lindquist E.A."/>
            <person name="Sun H."/>
            <person name="LaButti K.M."/>
            <person name="Schmutz J."/>
            <person name="Jabbour D."/>
            <person name="Luo H."/>
            <person name="Baker S.E."/>
            <person name="Pisabarro A.G."/>
            <person name="Walton J.D."/>
            <person name="Blanchette R.A."/>
            <person name="Henrissat B."/>
            <person name="Martin F."/>
            <person name="Cullen D."/>
            <person name="Hibbett D.S."/>
            <person name="Grigoriev I.V."/>
        </authorList>
    </citation>
    <scope>NUCLEOTIDE SEQUENCE [LARGE SCALE GENOMIC DNA]</scope>
    <source>
        <strain evidence="3">CBS 339.88</strain>
    </source>
</reference>
<evidence type="ECO:0000259" key="1">
    <source>
        <dbReference type="Pfam" id="PF06985"/>
    </source>
</evidence>
<feature type="domain" description="Heterokaryon incompatibility" evidence="1">
    <location>
        <begin position="41"/>
        <end position="191"/>
    </location>
</feature>
<dbReference type="EMBL" id="KL142377">
    <property type="protein sequence ID" value="KDR77083.1"/>
    <property type="molecule type" value="Genomic_DNA"/>
</dbReference>